<sequence>MNTLKLNDQYTFAVERYDQRLRLIVSDGTDEWVCRKVTAKELTA</sequence>
<dbReference type="AlphaFoldDB" id="A0A1G7IJ14"/>
<evidence type="ECO:0000313" key="1">
    <source>
        <dbReference type="EMBL" id="SDF12702.1"/>
    </source>
</evidence>
<name>A0A1G7IJ14_9SPHI</name>
<protein>
    <submittedName>
        <fullName evidence="1">Uncharacterized protein</fullName>
    </submittedName>
</protein>
<dbReference type="STRING" id="1391627.SAMN05216464_11350"/>
<evidence type="ECO:0000313" key="2">
    <source>
        <dbReference type="Proteomes" id="UP000199072"/>
    </source>
</evidence>
<accession>A0A1G7IJ14</accession>
<reference evidence="1 2" key="1">
    <citation type="submission" date="2016-10" db="EMBL/GenBank/DDBJ databases">
        <authorList>
            <person name="de Groot N.N."/>
        </authorList>
    </citation>
    <scope>NUCLEOTIDE SEQUENCE [LARGE SCALE GENOMIC DNA]</scope>
    <source>
        <strain evidence="1 2">47C3B</strain>
    </source>
</reference>
<dbReference type="RefSeq" id="WP_262492974.1">
    <property type="nucleotide sequence ID" value="NZ_FNAI01000013.1"/>
</dbReference>
<gene>
    <name evidence="1" type="ORF">SAMN05216464_11350</name>
</gene>
<organism evidence="1 2">
    <name type="scientific">Mucilaginibacter pineti</name>
    <dbReference type="NCBI Taxonomy" id="1391627"/>
    <lineage>
        <taxon>Bacteria</taxon>
        <taxon>Pseudomonadati</taxon>
        <taxon>Bacteroidota</taxon>
        <taxon>Sphingobacteriia</taxon>
        <taxon>Sphingobacteriales</taxon>
        <taxon>Sphingobacteriaceae</taxon>
        <taxon>Mucilaginibacter</taxon>
    </lineage>
</organism>
<dbReference type="EMBL" id="FNAI01000013">
    <property type="protein sequence ID" value="SDF12702.1"/>
    <property type="molecule type" value="Genomic_DNA"/>
</dbReference>
<proteinExistence type="predicted"/>
<dbReference type="Proteomes" id="UP000199072">
    <property type="component" value="Unassembled WGS sequence"/>
</dbReference>
<keyword evidence="2" id="KW-1185">Reference proteome</keyword>